<dbReference type="PROSITE" id="PS51419">
    <property type="entry name" value="RAB"/>
    <property type="match status" value="1"/>
</dbReference>
<sequence length="788" mass="90496">MKATSNLSLEEINSEERKYFESFINQLGADNVFEDKSEIWKIWVQFWEAEPHLLGNLKEFLAKMTHLIKEAKHEKEKIQLLLKIQISDHNKKVQKLYEEMEQQIEREKQKLQHENKARSQLHYMEMQQELDGREQDIQHSLIVQKELETQLLRLKEKQLVTSTQTQQLQQIKSSLENQLQQTHHQLQKTERCLDVMKDRISQLYSEGRIRQMEGDTNKVLHSAQDPVNLDEMICSQQEVNMGYILNEDKMESSVQQTSDDVTSMTEADVESSRRVISTEEEPLIEPFVDDEDYFPQESLDTISLFKELNEAIAALNKTSGSHYQEIDGFGFPQEPLDHIKHHENSQQNIMPLSPIKGRSTNNTVQNRMSEVAISEAGDCFREGSVPVQDLEMKKANFSKTRKEVKTAEPTQRERFASTIQPVVYSDLAIQVSAYKKCPIESEILVLEGVTQPEHKKKTSKYSDAIQVPELSTEAVANQSAKMKILDREVSQTQHLLLKNVPSEYFLPEVVLPKLHAGHNPSSHVQNMFGTGMDTELSERLEMYSSEGRREGWIGSPECKNNQEVSAEFNEEISVRTEVCDCQMNKETSKDTAILYSHPDHFYNVLFVGDSNVGKTSFLNKLQNDSFEAKVTATIGIDYRIKNLILDSKCFALRLWDTAGQERYHSVTKQFFRKADGVVLMYDITSEYSFTDVRYWLNCVQEGAGAGVVVLLLGNKTDCNMERKVSVENGTYLAKVYGLPFYECSAASGYNVTESIEQLIRLMKTQEDQLKKKALDLPLQLKNKRSCCL</sequence>
<keyword evidence="3" id="KW-0449">Lipoprotein</keyword>
<dbReference type="Proteomes" id="UP000694559">
    <property type="component" value="Unplaced"/>
</dbReference>
<reference evidence="6" key="2">
    <citation type="submission" date="2025-09" db="UniProtKB">
        <authorList>
            <consortium name="Ensembl"/>
        </authorList>
    </citation>
    <scope>IDENTIFICATION</scope>
</reference>
<evidence type="ECO:0000313" key="6">
    <source>
        <dbReference type="Ensembl" id="ENSNNAP00000014621.1"/>
    </source>
</evidence>
<dbReference type="InterPro" id="IPR050227">
    <property type="entry name" value="Rab"/>
</dbReference>
<dbReference type="FunFam" id="3.40.50.300:FF:001129">
    <property type="entry name" value="ras-related protein Rab-44 isoform X2"/>
    <property type="match status" value="1"/>
</dbReference>
<feature type="coiled-coil region" evidence="4">
    <location>
        <begin position="165"/>
        <end position="192"/>
    </location>
</feature>
<dbReference type="InterPro" id="IPR027417">
    <property type="entry name" value="P-loop_NTPase"/>
</dbReference>
<feature type="compositionally biased region" description="Polar residues" evidence="5">
    <location>
        <begin position="256"/>
        <end position="265"/>
    </location>
</feature>
<dbReference type="SUPFAM" id="SSF52540">
    <property type="entry name" value="P-loop containing nucleoside triphosphate hydrolases"/>
    <property type="match status" value="1"/>
</dbReference>
<protein>
    <submittedName>
        <fullName evidence="6">RAB44, member RAS oncogene family</fullName>
    </submittedName>
</protein>
<evidence type="ECO:0000256" key="2">
    <source>
        <dbReference type="ARBA" id="ARBA00023134"/>
    </source>
</evidence>
<dbReference type="SMART" id="SM00174">
    <property type="entry name" value="RHO"/>
    <property type="match status" value="1"/>
</dbReference>
<dbReference type="SMART" id="SM00175">
    <property type="entry name" value="RAB"/>
    <property type="match status" value="1"/>
</dbReference>
<evidence type="ECO:0000313" key="7">
    <source>
        <dbReference type="Proteomes" id="UP000694559"/>
    </source>
</evidence>
<dbReference type="OrthoDB" id="9989112at2759"/>
<keyword evidence="7" id="KW-1185">Reference proteome</keyword>
<dbReference type="Ensembl" id="ENSNNAT00000015334.1">
    <property type="protein sequence ID" value="ENSNNAP00000014621.1"/>
    <property type="gene ID" value="ENSNNAG00000009880.1"/>
</dbReference>
<dbReference type="OMA" id="MLEPETH"/>
<feature type="region of interest" description="Disordered" evidence="5">
    <location>
        <begin position="256"/>
        <end position="276"/>
    </location>
</feature>
<keyword evidence="2" id="KW-0342">GTP-binding</keyword>
<evidence type="ECO:0000256" key="3">
    <source>
        <dbReference type="ARBA" id="ARBA00023288"/>
    </source>
</evidence>
<dbReference type="GO" id="GO:0003924">
    <property type="term" value="F:GTPase activity"/>
    <property type="evidence" value="ECO:0007669"/>
    <property type="project" value="InterPro"/>
</dbReference>
<dbReference type="SMART" id="SM00176">
    <property type="entry name" value="RAN"/>
    <property type="match status" value="1"/>
</dbReference>
<evidence type="ECO:0000256" key="1">
    <source>
        <dbReference type="ARBA" id="ARBA00022741"/>
    </source>
</evidence>
<keyword evidence="1" id="KW-0547">Nucleotide-binding</keyword>
<keyword evidence="4" id="KW-0175">Coiled coil</keyword>
<reference evidence="6" key="1">
    <citation type="submission" date="2025-08" db="UniProtKB">
        <authorList>
            <consortium name="Ensembl"/>
        </authorList>
    </citation>
    <scope>IDENTIFICATION</scope>
</reference>
<dbReference type="Pfam" id="PF00071">
    <property type="entry name" value="Ras"/>
    <property type="match status" value="1"/>
</dbReference>
<dbReference type="CDD" id="cd00154">
    <property type="entry name" value="Rab"/>
    <property type="match status" value="1"/>
</dbReference>
<dbReference type="Gene3D" id="3.40.50.300">
    <property type="entry name" value="P-loop containing nucleotide triphosphate hydrolases"/>
    <property type="match status" value="1"/>
</dbReference>
<organism evidence="6 7">
    <name type="scientific">Naja naja</name>
    <name type="common">Indian cobra</name>
    <dbReference type="NCBI Taxonomy" id="35670"/>
    <lineage>
        <taxon>Eukaryota</taxon>
        <taxon>Metazoa</taxon>
        <taxon>Chordata</taxon>
        <taxon>Craniata</taxon>
        <taxon>Vertebrata</taxon>
        <taxon>Euteleostomi</taxon>
        <taxon>Lepidosauria</taxon>
        <taxon>Squamata</taxon>
        <taxon>Bifurcata</taxon>
        <taxon>Unidentata</taxon>
        <taxon>Episquamata</taxon>
        <taxon>Toxicofera</taxon>
        <taxon>Serpentes</taxon>
        <taxon>Colubroidea</taxon>
        <taxon>Elapidae</taxon>
        <taxon>Elapinae</taxon>
        <taxon>Naja</taxon>
    </lineage>
</organism>
<accession>A0A8C7DZG9</accession>
<evidence type="ECO:0000256" key="4">
    <source>
        <dbReference type="SAM" id="Coils"/>
    </source>
</evidence>
<dbReference type="InterPro" id="IPR005225">
    <property type="entry name" value="Small_GTP-bd"/>
</dbReference>
<proteinExistence type="predicted"/>
<dbReference type="PROSITE" id="PS51421">
    <property type="entry name" value="RAS"/>
    <property type="match status" value="1"/>
</dbReference>
<dbReference type="InterPro" id="IPR001806">
    <property type="entry name" value="Small_GTPase"/>
</dbReference>
<name>A0A8C7DZG9_NAJNA</name>
<dbReference type="GeneTree" id="ENSGT00940000160379"/>
<dbReference type="PANTHER" id="PTHR47977">
    <property type="entry name" value="RAS-RELATED PROTEIN RAB"/>
    <property type="match status" value="1"/>
</dbReference>
<feature type="coiled-coil region" evidence="4">
    <location>
        <begin position="61"/>
        <end position="117"/>
    </location>
</feature>
<dbReference type="SMART" id="SM00173">
    <property type="entry name" value="RAS"/>
    <property type="match status" value="1"/>
</dbReference>
<dbReference type="AlphaFoldDB" id="A0A8C7DZG9"/>
<dbReference type="NCBIfam" id="TIGR00231">
    <property type="entry name" value="small_GTP"/>
    <property type="match status" value="1"/>
</dbReference>
<dbReference type="PRINTS" id="PR00449">
    <property type="entry name" value="RASTRNSFRMNG"/>
</dbReference>
<dbReference type="GO" id="GO:0005525">
    <property type="term" value="F:GTP binding"/>
    <property type="evidence" value="ECO:0007669"/>
    <property type="project" value="UniProtKB-KW"/>
</dbReference>
<evidence type="ECO:0000256" key="5">
    <source>
        <dbReference type="SAM" id="MobiDB-lite"/>
    </source>
</evidence>